<feature type="chain" id="PRO_5033039243" description="C1q domain-containing protein" evidence="5">
    <location>
        <begin position="18"/>
        <end position="277"/>
    </location>
</feature>
<keyword evidence="4" id="KW-0175">Coiled coil</keyword>
<sequence>MMYHVFLVISIVVIVSGHEESKDSTTFRDCDMNALIDQIQKLSFENKEIVNFNSKILRENENLKHSIQNLERRVYFVEQNIPIPNSQQSKQEFESSIQSNLFKNLTKNNSPDYLLTAKMNYPVLMSKKVNDNNHTRVKRATSGVVAFSGVVKDTLHNIGDHQEIPFKTVVIDTHSAFHADSGIFTSPAAGYYAVFSTIMTLPGIRLDFLIVRNGNAICYGYSKGLNGDDKLYGTGSTSGIVYLAVGDKIWVKVHEDHHYGSGEMVLRIYSSFMGYRL</sequence>
<feature type="domain" description="C1q" evidence="6">
    <location>
        <begin position="140"/>
        <end position="277"/>
    </location>
</feature>
<dbReference type="SMART" id="SM00110">
    <property type="entry name" value="C1Q"/>
    <property type="match status" value="1"/>
</dbReference>
<evidence type="ECO:0000259" key="6">
    <source>
        <dbReference type="PROSITE" id="PS50871"/>
    </source>
</evidence>
<evidence type="ECO:0000256" key="3">
    <source>
        <dbReference type="ARBA" id="ARBA00022729"/>
    </source>
</evidence>
<feature type="signal peptide" evidence="5">
    <location>
        <begin position="1"/>
        <end position="17"/>
    </location>
</feature>
<evidence type="ECO:0000313" key="7">
    <source>
        <dbReference type="EMBL" id="VDH88883.1"/>
    </source>
</evidence>
<name>A0A8B6BDL6_MYTGA</name>
<comment type="caution">
    <text evidence="7">The sequence shown here is derived from an EMBL/GenBank/DDBJ whole genome shotgun (WGS) entry which is preliminary data.</text>
</comment>
<reference evidence="7" key="1">
    <citation type="submission" date="2018-11" db="EMBL/GenBank/DDBJ databases">
        <authorList>
            <person name="Alioto T."/>
            <person name="Alioto T."/>
        </authorList>
    </citation>
    <scope>NUCLEOTIDE SEQUENCE</scope>
</reference>
<dbReference type="PANTHER" id="PTHR22923">
    <property type="entry name" value="CEREBELLIN-RELATED"/>
    <property type="match status" value="1"/>
</dbReference>
<gene>
    <name evidence="7" type="ORF">MGAL_10B083233</name>
</gene>
<evidence type="ECO:0000256" key="5">
    <source>
        <dbReference type="SAM" id="SignalP"/>
    </source>
</evidence>
<evidence type="ECO:0000256" key="2">
    <source>
        <dbReference type="ARBA" id="ARBA00022525"/>
    </source>
</evidence>
<keyword evidence="8" id="KW-1185">Reference proteome</keyword>
<dbReference type="PANTHER" id="PTHR22923:SF116">
    <property type="entry name" value="C1Q DOMAIN-CONTAINING PROTEIN"/>
    <property type="match status" value="1"/>
</dbReference>
<dbReference type="AlphaFoldDB" id="A0A8B6BDL6"/>
<dbReference type="SUPFAM" id="SSF49842">
    <property type="entry name" value="TNF-like"/>
    <property type="match status" value="1"/>
</dbReference>
<evidence type="ECO:0000256" key="1">
    <source>
        <dbReference type="ARBA" id="ARBA00004613"/>
    </source>
</evidence>
<comment type="subcellular location">
    <subcellularLocation>
        <location evidence="1">Secreted</location>
    </subcellularLocation>
</comment>
<dbReference type="InterPro" id="IPR008983">
    <property type="entry name" value="Tumour_necrosis_fac-like_dom"/>
</dbReference>
<dbReference type="GO" id="GO:0005576">
    <property type="term" value="C:extracellular region"/>
    <property type="evidence" value="ECO:0007669"/>
    <property type="project" value="UniProtKB-SubCell"/>
</dbReference>
<feature type="coiled-coil region" evidence="4">
    <location>
        <begin position="53"/>
        <end position="80"/>
    </location>
</feature>
<evidence type="ECO:0000256" key="4">
    <source>
        <dbReference type="SAM" id="Coils"/>
    </source>
</evidence>
<protein>
    <recommendedName>
        <fullName evidence="6">C1q domain-containing protein</fullName>
    </recommendedName>
</protein>
<dbReference type="InterPro" id="IPR001073">
    <property type="entry name" value="C1q_dom"/>
</dbReference>
<dbReference type="InterPro" id="IPR050822">
    <property type="entry name" value="Cerebellin_Synaptic_Org"/>
</dbReference>
<evidence type="ECO:0000313" key="8">
    <source>
        <dbReference type="Proteomes" id="UP000596742"/>
    </source>
</evidence>
<dbReference type="Pfam" id="PF00386">
    <property type="entry name" value="C1q"/>
    <property type="match status" value="1"/>
</dbReference>
<dbReference type="EMBL" id="UYJE01000002">
    <property type="protein sequence ID" value="VDH88883.1"/>
    <property type="molecule type" value="Genomic_DNA"/>
</dbReference>
<accession>A0A8B6BDL6</accession>
<dbReference type="PROSITE" id="PS50871">
    <property type="entry name" value="C1Q"/>
    <property type="match status" value="1"/>
</dbReference>
<keyword evidence="2" id="KW-0964">Secreted</keyword>
<organism evidence="7 8">
    <name type="scientific">Mytilus galloprovincialis</name>
    <name type="common">Mediterranean mussel</name>
    <dbReference type="NCBI Taxonomy" id="29158"/>
    <lineage>
        <taxon>Eukaryota</taxon>
        <taxon>Metazoa</taxon>
        <taxon>Spiralia</taxon>
        <taxon>Lophotrochozoa</taxon>
        <taxon>Mollusca</taxon>
        <taxon>Bivalvia</taxon>
        <taxon>Autobranchia</taxon>
        <taxon>Pteriomorphia</taxon>
        <taxon>Mytilida</taxon>
        <taxon>Mytiloidea</taxon>
        <taxon>Mytilidae</taxon>
        <taxon>Mytilinae</taxon>
        <taxon>Mytilus</taxon>
    </lineage>
</organism>
<dbReference type="Gene3D" id="2.60.120.40">
    <property type="match status" value="1"/>
</dbReference>
<keyword evidence="3 5" id="KW-0732">Signal</keyword>
<dbReference type="OrthoDB" id="6145438at2759"/>
<proteinExistence type="predicted"/>
<dbReference type="Proteomes" id="UP000596742">
    <property type="component" value="Unassembled WGS sequence"/>
</dbReference>